<proteinExistence type="predicted"/>
<dbReference type="EMBL" id="CM056744">
    <property type="protein sequence ID" value="KAJ8666635.1"/>
    <property type="molecule type" value="Genomic_DNA"/>
</dbReference>
<evidence type="ECO:0000313" key="2">
    <source>
        <dbReference type="Proteomes" id="UP001239111"/>
    </source>
</evidence>
<name>A0ACC2N623_9HYME</name>
<evidence type="ECO:0000313" key="1">
    <source>
        <dbReference type="EMBL" id="KAJ8666635.1"/>
    </source>
</evidence>
<keyword evidence="2" id="KW-1185">Reference proteome</keyword>
<gene>
    <name evidence="1" type="ORF">QAD02_008297</name>
</gene>
<organism evidence="1 2">
    <name type="scientific">Eretmocerus hayati</name>
    <dbReference type="NCBI Taxonomy" id="131215"/>
    <lineage>
        <taxon>Eukaryota</taxon>
        <taxon>Metazoa</taxon>
        <taxon>Ecdysozoa</taxon>
        <taxon>Arthropoda</taxon>
        <taxon>Hexapoda</taxon>
        <taxon>Insecta</taxon>
        <taxon>Pterygota</taxon>
        <taxon>Neoptera</taxon>
        <taxon>Endopterygota</taxon>
        <taxon>Hymenoptera</taxon>
        <taxon>Apocrita</taxon>
        <taxon>Proctotrupomorpha</taxon>
        <taxon>Chalcidoidea</taxon>
        <taxon>Aphelinidae</taxon>
        <taxon>Aphelininae</taxon>
        <taxon>Eretmocerus</taxon>
    </lineage>
</organism>
<reference evidence="1" key="1">
    <citation type="submission" date="2023-04" db="EMBL/GenBank/DDBJ databases">
        <title>A chromosome-level genome assembly of the parasitoid wasp Eretmocerus hayati.</title>
        <authorList>
            <person name="Zhong Y."/>
            <person name="Liu S."/>
            <person name="Liu Y."/>
        </authorList>
    </citation>
    <scope>NUCLEOTIDE SEQUENCE</scope>
    <source>
        <strain evidence="1">ZJU_SS_LIU_2023</strain>
    </source>
</reference>
<comment type="caution">
    <text evidence="1">The sequence shown here is derived from an EMBL/GenBank/DDBJ whole genome shotgun (WGS) entry which is preliminary data.</text>
</comment>
<accession>A0ACC2N623</accession>
<protein>
    <submittedName>
        <fullName evidence="1">Uncharacterized protein</fullName>
    </submittedName>
</protein>
<sequence>MLEELKKNGPTAKLWVQYFHMVTLMKNFIAAERSGNWLLHLLTIYETLPYFHASGHIHYAKYAHIYLQEMIHLRDAMKNIGAEAEYLKFVEQSFFTIRRSDKFWCGVWSDMTIEQVLMRYLWNLGGIITRGMKESAVAKWTSTQVATSVVIAEFEKFAGVSHATSEQQKDAGDARRKRDAQDLNKLIAHFESREPFKRRDDLVSINSNVVGDSWINCHLAWEIGMDLLKKT</sequence>
<dbReference type="Proteomes" id="UP001239111">
    <property type="component" value="Chromosome 4"/>
</dbReference>